<dbReference type="FunFam" id="2.40.50.700:FF:000002">
    <property type="entry name" value="Cell wall biogenesis protein"/>
    <property type="match status" value="1"/>
</dbReference>
<dbReference type="Gene3D" id="2.40.50.690">
    <property type="match status" value="1"/>
</dbReference>
<keyword evidence="2" id="KW-0175">Coiled coil</keyword>
<evidence type="ECO:0000313" key="5">
    <source>
        <dbReference type="EMBL" id="KAK5781378.1"/>
    </source>
</evidence>
<dbReference type="GO" id="GO:0006402">
    <property type="term" value="P:mRNA catabolic process"/>
    <property type="evidence" value="ECO:0007669"/>
    <property type="project" value="TreeGrafter"/>
</dbReference>
<feature type="compositionally biased region" description="Polar residues" evidence="3">
    <location>
        <begin position="381"/>
        <end position="401"/>
    </location>
</feature>
<dbReference type="GO" id="GO:0003723">
    <property type="term" value="F:RNA binding"/>
    <property type="evidence" value="ECO:0007669"/>
    <property type="project" value="InterPro"/>
</dbReference>
<dbReference type="InterPro" id="IPR050180">
    <property type="entry name" value="RNR_Ribonuclease"/>
</dbReference>
<dbReference type="GO" id="GO:0000175">
    <property type="term" value="F:3'-5'-RNA exonuclease activity"/>
    <property type="evidence" value="ECO:0007669"/>
    <property type="project" value="TreeGrafter"/>
</dbReference>
<organism evidence="5 6">
    <name type="scientific">Arxiozyma heterogenica</name>
    <dbReference type="NCBI Taxonomy" id="278026"/>
    <lineage>
        <taxon>Eukaryota</taxon>
        <taxon>Fungi</taxon>
        <taxon>Dikarya</taxon>
        <taxon>Ascomycota</taxon>
        <taxon>Saccharomycotina</taxon>
        <taxon>Saccharomycetes</taxon>
        <taxon>Saccharomycetales</taxon>
        <taxon>Saccharomycetaceae</taxon>
        <taxon>Arxiozyma</taxon>
    </lineage>
</organism>
<feature type="region of interest" description="Disordered" evidence="3">
    <location>
        <begin position="98"/>
        <end position="180"/>
    </location>
</feature>
<dbReference type="PANTHER" id="PTHR23355">
    <property type="entry name" value="RIBONUCLEASE"/>
    <property type="match status" value="1"/>
</dbReference>
<feature type="region of interest" description="Disordered" evidence="3">
    <location>
        <begin position="1"/>
        <end position="46"/>
    </location>
</feature>
<feature type="compositionally biased region" description="Low complexity" evidence="3">
    <location>
        <begin position="145"/>
        <end position="164"/>
    </location>
</feature>
<protein>
    <recommendedName>
        <fullName evidence="4">RNB domain-containing protein</fullName>
    </recommendedName>
</protein>
<dbReference type="FunFam" id="2.40.50.690:FF:000001">
    <property type="entry name" value="Cell wall biogenesis protein"/>
    <property type="match status" value="1"/>
</dbReference>
<gene>
    <name evidence="5" type="ORF">RI543_001220</name>
</gene>
<dbReference type="FunFam" id="2.40.50.140:FF:000100">
    <property type="entry name" value="Cell wall biogenesis protein phosphatase"/>
    <property type="match status" value="1"/>
</dbReference>
<accession>A0AAN7WTT4</accession>
<dbReference type="InterPro" id="IPR012340">
    <property type="entry name" value="NA-bd_OB-fold"/>
</dbReference>
<sequence>MSSSNYQEMNNNNYNSNNINDNDNDSNNLYVPPRGSNNSDNQQRRVPKHIHVAHRRTQSELTNLMIEQLTLQRQLEQVQQQQQQLLAQQQQYEQAAGYSMPTPPFVNNYNNFNNNNNNNNNHNHNQGNRSRTHSRNNSGYYQDYNNTNFNVNSNNNNNNGTPTNPHRRTGSSSNVYGHSRRHSLQINEAKKAAATEQAKRTGIDINVEDTSFTFSNLSNEYPNNNIASLASQEQSSFKFPPSSTDTGSHRRTNSNSVPFFKFPPNNTNYDTSGNDDDFIPSSSTYRRQRTRNNNNNEPFSPSGINSNWRAQSISQNQQPNSNQFLSPQFQPSPSQPIQQQQSYSYNQSPYHGHRKANSRDFNSFSSLEPPAVFQQGHRSRPSNSSIQSFQSNTTNGGSQRKSLFAPYLPQANIPQLIQEGRLVAGILRVNKKNRSDAWVSTDGTLDADIYICGSKDRNRALEGDLVAVELLVVDEVWESKKEKEEKKRRKDASLQEDFVNLNSNDDYHNDASGSVNATTNISGSAISSNAATTSASLVSSTYGDDHIISTSTLGGSLSRNDTDNDMMSSNKIGLKRKGSLKQRPTQKKNDDVEVEGQSLLLVEEEEINDQFKPLYAGHVVAVLDRIPGQLFSGTLGLLRPSQVANNKNKDVANNGDSVAKAQQAPKIAWFKPIDKKVPLIAIPTELAPKDFVENADKYADKLFVASIKRWPITSLHPFGILVSELGAINDTKTEIDSILRDNNFLSNEYLDPKDPSQEKSTYQPFPIDEENWNKRTKFDESFNIIGFTERGTISEFALHLKSNNDGTLELGCHVVDATEQIDANSSLDKRARKRSTGVFMPQRVVNLLPQALNDGLTFKANKENAAISIVYTLDVKTLKIKSTWIGESVITPGSIVDITTVENIYNGVKNPFYCKLEEIATCFYRGRINSTDAKLAPVLSLFESLDDEKVKVDLNIFDRSYWSIILNEIQRKVNCTVAERIYSKLGDKAFLRRQAQPIVTKMCTFKKKIQKFGYDVDTTSPDTIIRSILQIPDDDVRKGVEILLFKTLSRAKYFVAGKVDPDQYGHFALNLPIYTHFTQPLRRYADHVVHRQLKSIINNTSYDDDVGSLKITAEYCNFKKDCAYQAQEQAVHLLLCKTINDMGNATGQLFTMATVLQVYESSFDVFIPEFGIEKRVHGDQLPLIKAEFDGEKKILELHWQRGIDSATYIPEDERNPKSYRNSIKNKFKSTTAEIANMEFSSIDNGDSMISDSLAEELSKLQITTPVLRLPERSSSEEDALEAFINTTVIRKENDCYIQEIHELQQVPILLRAEIGMALPCLSVRALNPFIKRG</sequence>
<dbReference type="InterPro" id="IPR041505">
    <property type="entry name" value="Dis3_CSD2"/>
</dbReference>
<evidence type="ECO:0000256" key="2">
    <source>
        <dbReference type="SAM" id="Coils"/>
    </source>
</evidence>
<feature type="compositionally biased region" description="Low complexity" evidence="3">
    <location>
        <begin position="107"/>
        <end position="125"/>
    </location>
</feature>
<feature type="compositionally biased region" description="Polar residues" evidence="3">
    <location>
        <begin position="135"/>
        <end position="144"/>
    </location>
</feature>
<evidence type="ECO:0000313" key="6">
    <source>
        <dbReference type="Proteomes" id="UP001306508"/>
    </source>
</evidence>
<feature type="region of interest" description="Disordered" evidence="3">
    <location>
        <begin position="232"/>
        <end position="401"/>
    </location>
</feature>
<dbReference type="Pfam" id="PF17877">
    <property type="entry name" value="Dis3l2_C_term"/>
    <property type="match status" value="1"/>
</dbReference>
<dbReference type="Pfam" id="PF17849">
    <property type="entry name" value="OB_Dis3"/>
    <property type="match status" value="1"/>
</dbReference>
<keyword evidence="6" id="KW-1185">Reference proteome</keyword>
<proteinExistence type="inferred from homology"/>
<dbReference type="SMART" id="SM00955">
    <property type="entry name" value="RNB"/>
    <property type="match status" value="1"/>
</dbReference>
<dbReference type="SUPFAM" id="SSF50249">
    <property type="entry name" value="Nucleic acid-binding proteins"/>
    <property type="match status" value="2"/>
</dbReference>
<feature type="compositionally biased region" description="Polar residues" evidence="3">
    <location>
        <begin position="232"/>
        <end position="246"/>
    </location>
</feature>
<dbReference type="Proteomes" id="UP001306508">
    <property type="component" value="Unassembled WGS sequence"/>
</dbReference>
<comment type="similarity">
    <text evidence="1">Belongs to the RNR ribonuclease family.</text>
</comment>
<evidence type="ECO:0000259" key="4">
    <source>
        <dbReference type="SMART" id="SM00955"/>
    </source>
</evidence>
<dbReference type="Gene3D" id="2.40.50.700">
    <property type="match status" value="1"/>
</dbReference>
<comment type="caution">
    <text evidence="5">The sequence shown here is derived from an EMBL/GenBank/DDBJ whole genome shotgun (WGS) entry which is preliminary data.</text>
</comment>
<feature type="compositionally biased region" description="Low complexity" evidence="3">
    <location>
        <begin position="1"/>
        <end position="30"/>
    </location>
</feature>
<dbReference type="InterPro" id="IPR041093">
    <property type="entry name" value="Dis3l2-like_C"/>
</dbReference>
<feature type="coiled-coil region" evidence="2">
    <location>
        <begin position="61"/>
        <end position="95"/>
    </location>
</feature>
<dbReference type="Pfam" id="PF00773">
    <property type="entry name" value="RNB"/>
    <property type="match status" value="1"/>
</dbReference>
<dbReference type="EMBL" id="JAWIZZ010000036">
    <property type="protein sequence ID" value="KAK5781378.1"/>
    <property type="molecule type" value="Genomic_DNA"/>
</dbReference>
<reference evidence="6" key="1">
    <citation type="submission" date="2023-07" db="EMBL/GenBank/DDBJ databases">
        <title>A draft genome of Kazachstania heterogenica Y-27499.</title>
        <authorList>
            <person name="Donic C."/>
            <person name="Kralova J.S."/>
            <person name="Fidel L."/>
            <person name="Ben-Dor S."/>
            <person name="Jung S."/>
        </authorList>
    </citation>
    <scope>NUCLEOTIDE SEQUENCE [LARGE SCALE GENOMIC DNA]</scope>
    <source>
        <strain evidence="6">Y27499</strain>
    </source>
</reference>
<name>A0AAN7WTT4_9SACH</name>
<evidence type="ECO:0000256" key="1">
    <source>
        <dbReference type="ARBA" id="ARBA00005785"/>
    </source>
</evidence>
<dbReference type="GO" id="GO:0000932">
    <property type="term" value="C:P-body"/>
    <property type="evidence" value="ECO:0007669"/>
    <property type="project" value="TreeGrafter"/>
</dbReference>
<dbReference type="InterPro" id="IPR001900">
    <property type="entry name" value="RNase_II/R"/>
</dbReference>
<dbReference type="PANTHER" id="PTHR23355:SF9">
    <property type="entry name" value="DIS3-LIKE EXONUCLEASE 2"/>
    <property type="match status" value="1"/>
</dbReference>
<dbReference type="Gene3D" id="2.40.50.140">
    <property type="entry name" value="Nucleic acid-binding proteins"/>
    <property type="match status" value="1"/>
</dbReference>
<feature type="domain" description="RNB" evidence="4">
    <location>
        <begin position="775"/>
        <end position="1099"/>
    </location>
</feature>
<feature type="compositionally biased region" description="Polar residues" evidence="3">
    <location>
        <begin position="297"/>
        <end position="310"/>
    </location>
</feature>
<evidence type="ECO:0000256" key="3">
    <source>
        <dbReference type="SAM" id="MobiDB-lite"/>
    </source>
</evidence>
<feature type="compositionally biased region" description="Low complexity" evidence="3">
    <location>
        <begin position="311"/>
        <end position="349"/>
    </location>
</feature>